<sequence length="75" mass="8484">MSDTQHIIMQRKNDFVHSPVLKEQGHYPCTDCWALHGAHSSCCLTEAGEDGHAILLWCWRSQRLADGQFSVITKS</sequence>
<name>A0A5B7DJG7_PORTR</name>
<accession>A0A5B7DJG7</accession>
<dbReference type="Proteomes" id="UP000324222">
    <property type="component" value="Unassembled WGS sequence"/>
</dbReference>
<comment type="caution">
    <text evidence="1">The sequence shown here is derived from an EMBL/GenBank/DDBJ whole genome shotgun (WGS) entry which is preliminary data.</text>
</comment>
<dbReference type="EMBL" id="VSRR010000965">
    <property type="protein sequence ID" value="MPC21327.1"/>
    <property type="molecule type" value="Genomic_DNA"/>
</dbReference>
<gene>
    <name evidence="1" type="ORF">E2C01_014309</name>
</gene>
<dbReference type="AlphaFoldDB" id="A0A5B7DJG7"/>
<evidence type="ECO:0000313" key="2">
    <source>
        <dbReference type="Proteomes" id="UP000324222"/>
    </source>
</evidence>
<keyword evidence="2" id="KW-1185">Reference proteome</keyword>
<proteinExistence type="predicted"/>
<evidence type="ECO:0000313" key="1">
    <source>
        <dbReference type="EMBL" id="MPC21327.1"/>
    </source>
</evidence>
<protein>
    <submittedName>
        <fullName evidence="1">Uncharacterized protein</fullName>
    </submittedName>
</protein>
<organism evidence="1 2">
    <name type="scientific">Portunus trituberculatus</name>
    <name type="common">Swimming crab</name>
    <name type="synonym">Neptunus trituberculatus</name>
    <dbReference type="NCBI Taxonomy" id="210409"/>
    <lineage>
        <taxon>Eukaryota</taxon>
        <taxon>Metazoa</taxon>
        <taxon>Ecdysozoa</taxon>
        <taxon>Arthropoda</taxon>
        <taxon>Crustacea</taxon>
        <taxon>Multicrustacea</taxon>
        <taxon>Malacostraca</taxon>
        <taxon>Eumalacostraca</taxon>
        <taxon>Eucarida</taxon>
        <taxon>Decapoda</taxon>
        <taxon>Pleocyemata</taxon>
        <taxon>Brachyura</taxon>
        <taxon>Eubrachyura</taxon>
        <taxon>Portunoidea</taxon>
        <taxon>Portunidae</taxon>
        <taxon>Portuninae</taxon>
        <taxon>Portunus</taxon>
    </lineage>
</organism>
<reference evidence="1 2" key="1">
    <citation type="submission" date="2019-05" db="EMBL/GenBank/DDBJ databases">
        <title>Another draft genome of Portunus trituberculatus and its Hox gene families provides insights of decapod evolution.</title>
        <authorList>
            <person name="Jeong J.-H."/>
            <person name="Song I."/>
            <person name="Kim S."/>
            <person name="Choi T."/>
            <person name="Kim D."/>
            <person name="Ryu S."/>
            <person name="Kim W."/>
        </authorList>
    </citation>
    <scope>NUCLEOTIDE SEQUENCE [LARGE SCALE GENOMIC DNA]</scope>
    <source>
        <tissue evidence="1">Muscle</tissue>
    </source>
</reference>